<evidence type="ECO:0000313" key="13">
    <source>
        <dbReference type="Proteomes" id="UP000233781"/>
    </source>
</evidence>
<feature type="transmembrane region" description="Helical" evidence="9">
    <location>
        <begin position="20"/>
        <end position="42"/>
    </location>
</feature>
<keyword evidence="7 9" id="KW-0924">Ammonia transport</keyword>
<keyword evidence="6 9" id="KW-0472">Membrane</keyword>
<name>A0A2N3YGA0_9MICO</name>
<evidence type="ECO:0000256" key="8">
    <source>
        <dbReference type="ARBA" id="ARBA00050025"/>
    </source>
</evidence>
<dbReference type="NCBIfam" id="TIGR00836">
    <property type="entry name" value="amt"/>
    <property type="match status" value="1"/>
</dbReference>
<feature type="transmembrane region" description="Helical" evidence="9">
    <location>
        <begin position="116"/>
        <end position="138"/>
    </location>
</feature>
<evidence type="ECO:0000256" key="4">
    <source>
        <dbReference type="ARBA" id="ARBA00022692"/>
    </source>
</evidence>
<dbReference type="SUPFAM" id="SSF111352">
    <property type="entry name" value="Ammonium transporter"/>
    <property type="match status" value="1"/>
</dbReference>
<dbReference type="Pfam" id="PF00909">
    <property type="entry name" value="Ammonium_transp"/>
    <property type="match status" value="1"/>
</dbReference>
<evidence type="ECO:0000256" key="1">
    <source>
        <dbReference type="ARBA" id="ARBA00004141"/>
    </source>
</evidence>
<dbReference type="PANTHER" id="PTHR43029:SF10">
    <property type="entry name" value="AMMONIUM TRANSPORTER MEP2"/>
    <property type="match status" value="1"/>
</dbReference>
<dbReference type="OrthoDB" id="9814202at2"/>
<feature type="transmembrane region" description="Helical" evidence="9">
    <location>
        <begin position="263"/>
        <end position="284"/>
    </location>
</feature>
<dbReference type="InterPro" id="IPR029020">
    <property type="entry name" value="Ammonium/urea_transptr"/>
</dbReference>
<feature type="transmembrane region" description="Helical" evidence="9">
    <location>
        <begin position="202"/>
        <end position="222"/>
    </location>
</feature>
<evidence type="ECO:0000256" key="6">
    <source>
        <dbReference type="ARBA" id="ARBA00023136"/>
    </source>
</evidence>
<sequence>MSTTLFPMAEAAETLDYASTGFVIICASLVLLMTTPGLALFYGGLTRAKSVLNMMMMSFGAMGVVGVVYILWGYSMSFGTENLGVIANPFQKFGLAHMEPIYNSFGYEGYGNIPELAFVAFQLTFAVITVALISGAVADRVKFSTWLVFAPIWVTFAYFPIAHMVWGGGILGAAGNSISGVLFGATDGAADVAPIDFAGGTVVHINAGMAGLVLALVVGTRVGFGKIPMRPHNVPLVMIGAGLLWFGWFGFNAGSELAPDGTAALVWVNTTAATCAAMIGWLLVEKLRDGHATSVGAASGVVAGLVAITPACGALSPVGSIILGVVAGGLSALAVGLKYRFGFDDSLDVVGVHLVAGLWGTIGAGLLATSTGLFYGGGIRQTIVQVIVALATVVISGVVTLVIALALKATMGWRVSEDVEVSGIDQDEHAESAYELATRGGRIGGASVPAPARTNVSDQSHDLEGAK</sequence>
<evidence type="ECO:0000259" key="11">
    <source>
        <dbReference type="Pfam" id="PF00909"/>
    </source>
</evidence>
<keyword evidence="4 9" id="KW-0812">Transmembrane</keyword>
<keyword evidence="13" id="KW-1185">Reference proteome</keyword>
<dbReference type="EMBL" id="PJNE01000001">
    <property type="protein sequence ID" value="PKW25881.1"/>
    <property type="molecule type" value="Genomic_DNA"/>
</dbReference>
<evidence type="ECO:0000256" key="5">
    <source>
        <dbReference type="ARBA" id="ARBA00022989"/>
    </source>
</evidence>
<dbReference type="Proteomes" id="UP000233781">
    <property type="component" value="Unassembled WGS sequence"/>
</dbReference>
<dbReference type="PROSITE" id="PS01219">
    <property type="entry name" value="AMMONIUM_TRANSP"/>
    <property type="match status" value="1"/>
</dbReference>
<evidence type="ECO:0000256" key="10">
    <source>
        <dbReference type="SAM" id="MobiDB-lite"/>
    </source>
</evidence>
<keyword evidence="3 9" id="KW-0813">Transport</keyword>
<feature type="transmembrane region" description="Helical" evidence="9">
    <location>
        <begin position="382"/>
        <end position="407"/>
    </location>
</feature>
<feature type="transmembrane region" description="Helical" evidence="9">
    <location>
        <begin position="314"/>
        <end position="337"/>
    </location>
</feature>
<organism evidence="12 13">
    <name type="scientific">Phycicoccus duodecadis</name>
    <dbReference type="NCBI Taxonomy" id="173053"/>
    <lineage>
        <taxon>Bacteria</taxon>
        <taxon>Bacillati</taxon>
        <taxon>Actinomycetota</taxon>
        <taxon>Actinomycetes</taxon>
        <taxon>Micrococcales</taxon>
        <taxon>Intrasporangiaceae</taxon>
        <taxon>Phycicoccus</taxon>
    </lineage>
</organism>
<dbReference type="InterPro" id="IPR001905">
    <property type="entry name" value="Ammonium_transpt"/>
</dbReference>
<evidence type="ECO:0000256" key="2">
    <source>
        <dbReference type="ARBA" id="ARBA00005887"/>
    </source>
</evidence>
<dbReference type="InterPro" id="IPR018047">
    <property type="entry name" value="Ammonium_transpt_CS"/>
</dbReference>
<evidence type="ECO:0000256" key="9">
    <source>
        <dbReference type="RuleBase" id="RU362002"/>
    </source>
</evidence>
<comment type="caution">
    <text evidence="12">The sequence shown here is derived from an EMBL/GenBank/DDBJ whole genome shotgun (WGS) entry which is preliminary data.</text>
</comment>
<feature type="transmembrane region" description="Helical" evidence="9">
    <location>
        <begin position="54"/>
        <end position="74"/>
    </location>
</feature>
<feature type="region of interest" description="Disordered" evidence="10">
    <location>
        <begin position="442"/>
        <end position="467"/>
    </location>
</feature>
<protein>
    <recommendedName>
        <fullName evidence="8 9">Ammonium transporter</fullName>
    </recommendedName>
</protein>
<comment type="similarity">
    <text evidence="2 9">Belongs to the ammonia transporter channel (TC 1.A.11.2) family.</text>
</comment>
<reference evidence="12 13" key="1">
    <citation type="submission" date="2017-12" db="EMBL/GenBank/DDBJ databases">
        <title>Sequencing the genomes of 1000 Actinobacteria strains.</title>
        <authorList>
            <person name="Klenk H.-P."/>
        </authorList>
    </citation>
    <scope>NUCLEOTIDE SEQUENCE [LARGE SCALE GENOMIC DNA]</scope>
    <source>
        <strain evidence="12 13">DSM 12806</strain>
    </source>
</reference>
<proteinExistence type="inferred from homology"/>
<feature type="transmembrane region" description="Helical" evidence="9">
    <location>
        <begin position="145"/>
        <end position="166"/>
    </location>
</feature>
<evidence type="ECO:0000256" key="3">
    <source>
        <dbReference type="ARBA" id="ARBA00022448"/>
    </source>
</evidence>
<evidence type="ECO:0000313" key="12">
    <source>
        <dbReference type="EMBL" id="PKW25881.1"/>
    </source>
</evidence>
<feature type="transmembrane region" description="Helical" evidence="9">
    <location>
        <begin position="291"/>
        <end position="308"/>
    </location>
</feature>
<feature type="transmembrane region" description="Helical" evidence="9">
    <location>
        <begin position="349"/>
        <end position="376"/>
    </location>
</feature>
<dbReference type="AlphaFoldDB" id="A0A2N3YGA0"/>
<feature type="transmembrane region" description="Helical" evidence="9">
    <location>
        <begin position="234"/>
        <end position="251"/>
    </location>
</feature>
<evidence type="ECO:0000256" key="7">
    <source>
        <dbReference type="ARBA" id="ARBA00023177"/>
    </source>
</evidence>
<dbReference type="GO" id="GO:0008519">
    <property type="term" value="F:ammonium channel activity"/>
    <property type="evidence" value="ECO:0007669"/>
    <property type="project" value="InterPro"/>
</dbReference>
<feature type="domain" description="Ammonium transporter AmtB-like" evidence="11">
    <location>
        <begin position="22"/>
        <end position="434"/>
    </location>
</feature>
<dbReference type="GO" id="GO:0005886">
    <property type="term" value="C:plasma membrane"/>
    <property type="evidence" value="ECO:0007669"/>
    <property type="project" value="UniProtKB-SubCell"/>
</dbReference>
<comment type="subcellular location">
    <subcellularLocation>
        <location evidence="9">Cell membrane</location>
        <topology evidence="9">Multi-pass membrane protein</topology>
    </subcellularLocation>
    <subcellularLocation>
        <location evidence="1">Membrane</location>
        <topology evidence="1">Multi-pass membrane protein</topology>
    </subcellularLocation>
</comment>
<dbReference type="InterPro" id="IPR024041">
    <property type="entry name" value="NH4_transpt_AmtB-like_dom"/>
</dbReference>
<gene>
    <name evidence="12" type="ORF">ATL31_0683</name>
</gene>
<accession>A0A2N3YGA0</accession>
<dbReference type="Gene3D" id="1.10.3430.10">
    <property type="entry name" value="Ammonium transporter AmtB like domains"/>
    <property type="match status" value="1"/>
</dbReference>
<dbReference type="PANTHER" id="PTHR43029">
    <property type="entry name" value="AMMONIUM TRANSPORTER MEP2"/>
    <property type="match status" value="1"/>
</dbReference>
<keyword evidence="5 9" id="KW-1133">Transmembrane helix</keyword>